<reference evidence="1 2" key="1">
    <citation type="journal article" date="2022" name="Nat. Genet.">
        <title>Improved pea reference genome and pan-genome highlight genomic features and evolutionary characteristics.</title>
        <authorList>
            <person name="Yang T."/>
            <person name="Liu R."/>
            <person name="Luo Y."/>
            <person name="Hu S."/>
            <person name="Wang D."/>
            <person name="Wang C."/>
            <person name="Pandey M.K."/>
            <person name="Ge S."/>
            <person name="Xu Q."/>
            <person name="Li N."/>
            <person name="Li G."/>
            <person name="Huang Y."/>
            <person name="Saxena R.K."/>
            <person name="Ji Y."/>
            <person name="Li M."/>
            <person name="Yan X."/>
            <person name="He Y."/>
            <person name="Liu Y."/>
            <person name="Wang X."/>
            <person name="Xiang C."/>
            <person name="Varshney R.K."/>
            <person name="Ding H."/>
            <person name="Gao S."/>
            <person name="Zong X."/>
        </authorList>
    </citation>
    <scope>NUCLEOTIDE SEQUENCE [LARGE SCALE GENOMIC DNA]</scope>
    <source>
        <strain evidence="1 2">cv. Zhongwan 6</strain>
    </source>
</reference>
<organism evidence="1 2">
    <name type="scientific">Pisum sativum</name>
    <name type="common">Garden pea</name>
    <name type="synonym">Lathyrus oleraceus</name>
    <dbReference type="NCBI Taxonomy" id="3888"/>
    <lineage>
        <taxon>Eukaryota</taxon>
        <taxon>Viridiplantae</taxon>
        <taxon>Streptophyta</taxon>
        <taxon>Embryophyta</taxon>
        <taxon>Tracheophyta</taxon>
        <taxon>Spermatophyta</taxon>
        <taxon>Magnoliopsida</taxon>
        <taxon>eudicotyledons</taxon>
        <taxon>Gunneridae</taxon>
        <taxon>Pentapetalae</taxon>
        <taxon>rosids</taxon>
        <taxon>fabids</taxon>
        <taxon>Fabales</taxon>
        <taxon>Fabaceae</taxon>
        <taxon>Papilionoideae</taxon>
        <taxon>50 kb inversion clade</taxon>
        <taxon>NPAAA clade</taxon>
        <taxon>Hologalegina</taxon>
        <taxon>IRL clade</taxon>
        <taxon>Fabeae</taxon>
        <taxon>Lathyrus</taxon>
    </lineage>
</organism>
<protein>
    <submittedName>
        <fullName evidence="1">Uncharacterized protein</fullName>
    </submittedName>
</protein>
<evidence type="ECO:0000313" key="2">
    <source>
        <dbReference type="Proteomes" id="UP001058974"/>
    </source>
</evidence>
<keyword evidence="2" id="KW-1185">Reference proteome</keyword>
<dbReference type="EMBL" id="JAMSHJ010000003">
    <property type="protein sequence ID" value="KAI5431717.1"/>
    <property type="molecule type" value="Genomic_DNA"/>
</dbReference>
<evidence type="ECO:0000313" key="1">
    <source>
        <dbReference type="EMBL" id="KAI5431717.1"/>
    </source>
</evidence>
<dbReference type="Gramene" id="Psat03G0576200-T1">
    <property type="protein sequence ID" value="KAI5431717.1"/>
    <property type="gene ID" value="KIW84_035762"/>
</dbReference>
<proteinExistence type="predicted"/>
<gene>
    <name evidence="1" type="ORF">KIW84_035762</name>
</gene>
<sequence>MGTTTFFEDIEFGGKNKVRDIVLEKESVTIPKPIHTVAFDQESMEHKQDIVDFPPTQDDLGLWSPLVDDVKTAHQKNSLVIPIIGDLRSRKETLQIGRSNTCKPSVILNAKLRYASAFILRLNSDMGLRDSSGWYIDS</sequence>
<comment type="caution">
    <text evidence="1">The sequence shown here is derived from an EMBL/GenBank/DDBJ whole genome shotgun (WGS) entry which is preliminary data.</text>
</comment>
<accession>A0A9D4Y2Q8</accession>
<name>A0A9D4Y2Q8_PEA</name>
<dbReference type="Proteomes" id="UP001058974">
    <property type="component" value="Chromosome 3"/>
</dbReference>
<dbReference type="AlphaFoldDB" id="A0A9D4Y2Q8"/>